<keyword evidence="4" id="KW-0808">Transferase</keyword>
<dbReference type="InterPro" id="IPR000917">
    <property type="entry name" value="Sulfatase_N"/>
</dbReference>
<accession>A0A5V1AD46</accession>
<protein>
    <submittedName>
        <fullName evidence="4">Sulfatase-like hydrolase/transferase</fullName>
    </submittedName>
</protein>
<organism evidence="4">
    <name type="scientific">Salmonella enterica</name>
    <name type="common">Salmonella choleraesuis</name>
    <dbReference type="NCBI Taxonomy" id="28901"/>
    <lineage>
        <taxon>Bacteria</taxon>
        <taxon>Pseudomonadati</taxon>
        <taxon>Pseudomonadota</taxon>
        <taxon>Gammaproteobacteria</taxon>
        <taxon>Enterobacterales</taxon>
        <taxon>Enterobacteriaceae</taxon>
        <taxon>Salmonella</taxon>
    </lineage>
</organism>
<dbReference type="EMBL" id="AAGXGX010000035">
    <property type="protein sequence ID" value="EBS9878517.1"/>
    <property type="molecule type" value="Genomic_DNA"/>
</dbReference>
<sequence>MTKCNKVKVFTSAVLYVFLAKCASASNTDFAYKHLCKEDVIKQQDQLFKKEGAYDAKMNRNRYLCYDMNKKPTWKITKKKSNKYHVRVVIIGESTSSDYMSVFGYKHKTTPFLEKVNGLFIPNAISTSANTVQALSRTLLAVDKQEAKSKHQPVLNSPNSIVSLANHTGYTTYFISNQDIEGPWDAANTNIALKSNYYINESQKKLKDGSSFEYFVKNVNPQLHNGAIRNDLNLLYRLRDALDHDDGDKDKMIFLHLWGPHADYGKTPQTKYSNCNLMKQYDIKLPKFNLKRGPKVDCYLQGVYTSDKFIESVYSELLSRGNQFSILYFSDHGHDQDSDPADERNAFKVIHHSQHTKRGYKVPLIVLNSDDKEQLFNEKYFSMFNFIDFFASWIGVETNMTDNNISINSYPYEKISTWNWAWDERQYDTLGELPLLE</sequence>
<dbReference type="GO" id="GO:0009244">
    <property type="term" value="P:lipopolysaccharide core region biosynthetic process"/>
    <property type="evidence" value="ECO:0007669"/>
    <property type="project" value="TreeGrafter"/>
</dbReference>
<gene>
    <name evidence="4" type="ORF">CEJ02_23185</name>
</gene>
<keyword evidence="4" id="KW-0378">Hydrolase</keyword>
<dbReference type="Pfam" id="PF00884">
    <property type="entry name" value="Sulfatase"/>
    <property type="match status" value="1"/>
</dbReference>
<feature type="chain" id="PRO_5026254387" evidence="2">
    <location>
        <begin position="26"/>
        <end position="437"/>
    </location>
</feature>
<dbReference type="PANTHER" id="PTHR30443:SF4">
    <property type="entry name" value="PHOSPHOETHANOLAMINE TRANSFERASE OPGE-RELATED"/>
    <property type="match status" value="1"/>
</dbReference>
<dbReference type="AlphaFoldDB" id="A0A5V1AD46"/>
<proteinExistence type="inferred from homology"/>
<evidence type="ECO:0000313" key="4">
    <source>
        <dbReference type="EMBL" id="EBS9878517.1"/>
    </source>
</evidence>
<evidence type="ECO:0000256" key="2">
    <source>
        <dbReference type="SAM" id="SignalP"/>
    </source>
</evidence>
<comment type="similarity">
    <text evidence="1">Belongs to the phosphoethanolamine transferase family.</text>
</comment>
<dbReference type="SUPFAM" id="SSF53649">
    <property type="entry name" value="Alkaline phosphatase-like"/>
    <property type="match status" value="1"/>
</dbReference>
<feature type="domain" description="Sulfatase N-terminal" evidence="3">
    <location>
        <begin position="88"/>
        <end position="395"/>
    </location>
</feature>
<evidence type="ECO:0000256" key="1">
    <source>
        <dbReference type="ARBA" id="ARBA00038481"/>
    </source>
</evidence>
<dbReference type="GO" id="GO:0016787">
    <property type="term" value="F:hydrolase activity"/>
    <property type="evidence" value="ECO:0007669"/>
    <property type="project" value="UniProtKB-KW"/>
</dbReference>
<evidence type="ECO:0000259" key="3">
    <source>
        <dbReference type="Pfam" id="PF00884"/>
    </source>
</evidence>
<name>A0A5V1AD46_SALER</name>
<dbReference type="GO" id="GO:0005886">
    <property type="term" value="C:plasma membrane"/>
    <property type="evidence" value="ECO:0007669"/>
    <property type="project" value="UniProtKB-SubCell"/>
</dbReference>
<reference evidence="4" key="1">
    <citation type="submission" date="2018-07" db="EMBL/GenBank/DDBJ databases">
        <authorList>
            <consortium name="GenomeTrakr network: Whole genome sequencing for foodborne pathogen traceback"/>
        </authorList>
    </citation>
    <scope>NUCLEOTIDE SEQUENCE</scope>
    <source>
        <strain evidence="4">CFSAN065048</strain>
    </source>
</reference>
<feature type="signal peptide" evidence="2">
    <location>
        <begin position="1"/>
        <end position="25"/>
    </location>
</feature>
<dbReference type="GO" id="GO:0016776">
    <property type="term" value="F:phosphotransferase activity, phosphate group as acceptor"/>
    <property type="evidence" value="ECO:0007669"/>
    <property type="project" value="TreeGrafter"/>
</dbReference>
<dbReference type="InterPro" id="IPR040423">
    <property type="entry name" value="PEA_transferase"/>
</dbReference>
<dbReference type="RefSeq" id="WP_366544756.1">
    <property type="nucleotide sequence ID" value="NZ_MYMK01000064.1"/>
</dbReference>
<keyword evidence="2" id="KW-0732">Signal</keyword>
<comment type="caution">
    <text evidence="4">The sequence shown here is derived from an EMBL/GenBank/DDBJ whole genome shotgun (WGS) entry which is preliminary data.</text>
</comment>
<dbReference type="Gene3D" id="3.40.720.10">
    <property type="entry name" value="Alkaline Phosphatase, subunit A"/>
    <property type="match status" value="1"/>
</dbReference>
<dbReference type="InterPro" id="IPR017850">
    <property type="entry name" value="Alkaline_phosphatase_core_sf"/>
</dbReference>
<dbReference type="PANTHER" id="PTHR30443">
    <property type="entry name" value="INNER MEMBRANE PROTEIN"/>
    <property type="match status" value="1"/>
</dbReference>